<dbReference type="GO" id="GO:0006260">
    <property type="term" value="P:DNA replication"/>
    <property type="evidence" value="ECO:0007669"/>
    <property type="project" value="InterPro"/>
</dbReference>
<dbReference type="EMBL" id="BARV01017862">
    <property type="protein sequence ID" value="GAI28188.1"/>
    <property type="molecule type" value="Genomic_DNA"/>
</dbReference>
<accession>X1MA68</accession>
<name>X1MA68_9ZZZZ</name>
<evidence type="ECO:0000259" key="2">
    <source>
        <dbReference type="Pfam" id="PF17657"/>
    </source>
</evidence>
<gene>
    <name evidence="3" type="ORF">S06H3_30349</name>
</gene>
<dbReference type="AlphaFoldDB" id="X1MA68"/>
<dbReference type="GO" id="GO:0008408">
    <property type="term" value="F:3'-5' exonuclease activity"/>
    <property type="evidence" value="ECO:0007669"/>
    <property type="project" value="InterPro"/>
</dbReference>
<protein>
    <recommendedName>
        <fullName evidence="4">DNA polymerase III alpha subunit finger domain-containing protein</fullName>
    </recommendedName>
</protein>
<evidence type="ECO:0000313" key="3">
    <source>
        <dbReference type="EMBL" id="GAI28188.1"/>
    </source>
</evidence>
<reference evidence="3" key="1">
    <citation type="journal article" date="2014" name="Front. Microbiol.">
        <title>High frequency of phylogenetically diverse reductive dehalogenase-homologous genes in deep subseafloor sedimentary metagenomes.</title>
        <authorList>
            <person name="Kawai M."/>
            <person name="Futagami T."/>
            <person name="Toyoda A."/>
            <person name="Takaki Y."/>
            <person name="Nishi S."/>
            <person name="Hori S."/>
            <person name="Arai W."/>
            <person name="Tsubouchi T."/>
            <person name="Morono Y."/>
            <person name="Uchiyama I."/>
            <person name="Ito T."/>
            <person name="Fujiyama A."/>
            <person name="Inagaki F."/>
            <person name="Takami H."/>
        </authorList>
    </citation>
    <scope>NUCLEOTIDE SEQUENCE</scope>
    <source>
        <strain evidence="3">Expedition CK06-06</strain>
    </source>
</reference>
<evidence type="ECO:0008006" key="4">
    <source>
        <dbReference type="Google" id="ProtNLM"/>
    </source>
</evidence>
<comment type="caution">
    <text evidence="3">The sequence shown here is derived from an EMBL/GenBank/DDBJ whole genome shotgun (WGS) entry which is preliminary data.</text>
</comment>
<dbReference type="InterPro" id="IPR004805">
    <property type="entry name" value="DnaE2/DnaE/PolC"/>
</dbReference>
<dbReference type="PANTHER" id="PTHR32294:SF0">
    <property type="entry name" value="DNA POLYMERASE III SUBUNIT ALPHA"/>
    <property type="match status" value="1"/>
</dbReference>
<dbReference type="Gene3D" id="1.10.150.870">
    <property type="match status" value="1"/>
</dbReference>
<dbReference type="InterPro" id="IPR040982">
    <property type="entry name" value="DNA_pol3_finger"/>
</dbReference>
<dbReference type="SUPFAM" id="SSF160975">
    <property type="entry name" value="AF1531-like"/>
    <property type="match status" value="1"/>
</dbReference>
<feature type="non-terminal residue" evidence="3">
    <location>
        <position position="273"/>
    </location>
</feature>
<dbReference type="Pfam" id="PF17657">
    <property type="entry name" value="DNA_pol3_finger"/>
    <property type="match status" value="1"/>
</dbReference>
<organism evidence="3">
    <name type="scientific">marine sediment metagenome</name>
    <dbReference type="NCBI Taxonomy" id="412755"/>
    <lineage>
        <taxon>unclassified sequences</taxon>
        <taxon>metagenomes</taxon>
        <taxon>ecological metagenomes</taxon>
    </lineage>
</organism>
<feature type="domain" description="DNA polymerase helix-hairpin-helix motif" evidence="1">
    <location>
        <begin position="203"/>
        <end position="273"/>
    </location>
</feature>
<sequence>MLKRGETVGVFQLESQGMQEILKSFKPENFEDLIAVIALYRPGPMGNIQKMIENKNNPKKIRYLHPLLEAILKETYGMIVYQEQVMRIASTVAGFTMAEADTLRRAMGKKIPELMNETRERFISGAYDKGLAASVAEDIFNKVAPFAGYGFNKSHAAAYAALANQTAYLKCHFSQEFLISLLNSEINDTKRLWILIREARRMGMKILAPDINKSIYEFKKEGSNIRYGLGALKNLGKPIVQTILKEVQRGPFTSFFEFQARVKGLNKKSLESL</sequence>
<feature type="domain" description="DNA polymerase III alpha subunit finger" evidence="2">
    <location>
        <begin position="1"/>
        <end position="129"/>
    </location>
</feature>
<dbReference type="InterPro" id="IPR029460">
    <property type="entry name" value="DNAPol_HHH"/>
</dbReference>
<evidence type="ECO:0000259" key="1">
    <source>
        <dbReference type="Pfam" id="PF14579"/>
    </source>
</evidence>
<dbReference type="PANTHER" id="PTHR32294">
    <property type="entry name" value="DNA POLYMERASE III SUBUNIT ALPHA"/>
    <property type="match status" value="1"/>
</dbReference>
<proteinExistence type="predicted"/>
<dbReference type="Pfam" id="PF14579">
    <property type="entry name" value="HHH_6"/>
    <property type="match status" value="1"/>
</dbReference>